<dbReference type="PROSITE" id="PS00028">
    <property type="entry name" value="ZINC_FINGER_C2H2_1"/>
    <property type="match status" value="2"/>
</dbReference>
<keyword evidence="9" id="KW-1185">Reference proteome</keyword>
<dbReference type="FunFam" id="3.30.160.60:FF:002343">
    <property type="entry name" value="Zinc finger protein 33A"/>
    <property type="match status" value="1"/>
</dbReference>
<dbReference type="Proteomes" id="UP000515154">
    <property type="component" value="Linkage group LG30"/>
</dbReference>
<dbReference type="GO" id="GO:0005634">
    <property type="term" value="C:nucleus"/>
    <property type="evidence" value="ECO:0007669"/>
    <property type="project" value="UniProtKB-SubCell"/>
</dbReference>
<reference evidence="10" key="1">
    <citation type="submission" date="2025-08" db="UniProtKB">
        <authorList>
            <consortium name="RefSeq"/>
        </authorList>
    </citation>
    <scope>IDENTIFICATION</scope>
</reference>
<dbReference type="SUPFAM" id="SSF57667">
    <property type="entry name" value="beta-beta-alpha zinc fingers"/>
    <property type="match status" value="2"/>
</dbReference>
<evidence type="ECO:0000256" key="7">
    <source>
        <dbReference type="PROSITE-ProRule" id="PRU00042"/>
    </source>
</evidence>
<dbReference type="GO" id="GO:0010468">
    <property type="term" value="P:regulation of gene expression"/>
    <property type="evidence" value="ECO:0007669"/>
    <property type="project" value="TreeGrafter"/>
</dbReference>
<proteinExistence type="predicted"/>
<sequence>MADGKIVVEINIGLKNTLGRRSLRLAMGVNPHLLCTLTNHKGIHTGEKPHSCSICGKSFSLRHHLTEHKNIHSGEKPYHCDICYKSFYQIRTLTNHKRLHTDGKTYHCGICGNS</sequence>
<evidence type="ECO:0000313" key="10">
    <source>
        <dbReference type="RefSeq" id="XP_036371044.1"/>
    </source>
</evidence>
<feature type="domain" description="C2H2-type" evidence="8">
    <location>
        <begin position="50"/>
        <end position="77"/>
    </location>
</feature>
<accession>A0A7E6FTX4</accession>
<protein>
    <submittedName>
        <fullName evidence="10">Protein krueppel-like</fullName>
    </submittedName>
</protein>
<organism evidence="9 10">
    <name type="scientific">Octopus sinensis</name>
    <name type="common">East Asian common octopus</name>
    <dbReference type="NCBI Taxonomy" id="2607531"/>
    <lineage>
        <taxon>Eukaryota</taxon>
        <taxon>Metazoa</taxon>
        <taxon>Spiralia</taxon>
        <taxon>Lophotrochozoa</taxon>
        <taxon>Mollusca</taxon>
        <taxon>Cephalopoda</taxon>
        <taxon>Coleoidea</taxon>
        <taxon>Octopodiformes</taxon>
        <taxon>Octopoda</taxon>
        <taxon>Incirrata</taxon>
        <taxon>Octopodidae</taxon>
        <taxon>Octopus</taxon>
    </lineage>
</organism>
<dbReference type="AlphaFoldDB" id="A0A7E6FTX4"/>
<dbReference type="Pfam" id="PF00096">
    <property type="entry name" value="zf-C2H2"/>
    <property type="match status" value="2"/>
</dbReference>
<dbReference type="Gene3D" id="3.30.160.60">
    <property type="entry name" value="Classic Zinc Finger"/>
    <property type="match status" value="2"/>
</dbReference>
<dbReference type="SMART" id="SM00355">
    <property type="entry name" value="ZnF_C2H2"/>
    <property type="match status" value="2"/>
</dbReference>
<evidence type="ECO:0000256" key="5">
    <source>
        <dbReference type="ARBA" id="ARBA00022833"/>
    </source>
</evidence>
<evidence type="ECO:0000256" key="6">
    <source>
        <dbReference type="ARBA" id="ARBA00023242"/>
    </source>
</evidence>
<evidence type="ECO:0000259" key="8">
    <source>
        <dbReference type="PROSITE" id="PS50157"/>
    </source>
</evidence>
<evidence type="ECO:0000313" key="9">
    <source>
        <dbReference type="Proteomes" id="UP000515154"/>
    </source>
</evidence>
<evidence type="ECO:0000256" key="4">
    <source>
        <dbReference type="ARBA" id="ARBA00022771"/>
    </source>
</evidence>
<dbReference type="GO" id="GO:0008270">
    <property type="term" value="F:zinc ion binding"/>
    <property type="evidence" value="ECO:0007669"/>
    <property type="project" value="UniProtKB-KW"/>
</dbReference>
<dbReference type="InterPro" id="IPR036236">
    <property type="entry name" value="Znf_C2H2_sf"/>
</dbReference>
<dbReference type="InterPro" id="IPR050331">
    <property type="entry name" value="Zinc_finger"/>
</dbReference>
<keyword evidence="6" id="KW-0539">Nucleus</keyword>
<name>A0A7E6FTX4_9MOLL</name>
<dbReference type="FunFam" id="3.30.160.60:FF:000290">
    <property type="entry name" value="Zinc finger protein 697 isoform X1"/>
    <property type="match status" value="1"/>
</dbReference>
<comment type="subcellular location">
    <subcellularLocation>
        <location evidence="1">Nucleus</location>
    </subcellularLocation>
</comment>
<dbReference type="PROSITE" id="PS50157">
    <property type="entry name" value="ZINC_FINGER_C2H2_2"/>
    <property type="match status" value="2"/>
</dbReference>
<keyword evidence="5" id="KW-0862">Zinc</keyword>
<keyword evidence="3" id="KW-0677">Repeat</keyword>
<evidence type="ECO:0000256" key="2">
    <source>
        <dbReference type="ARBA" id="ARBA00022723"/>
    </source>
</evidence>
<dbReference type="PANTHER" id="PTHR16515:SF49">
    <property type="entry name" value="GASTRULA ZINC FINGER PROTEIN XLCGF49.1-LIKE-RELATED"/>
    <property type="match status" value="1"/>
</dbReference>
<keyword evidence="4 7" id="KW-0863">Zinc-finger</keyword>
<dbReference type="InterPro" id="IPR013087">
    <property type="entry name" value="Znf_C2H2_type"/>
</dbReference>
<dbReference type="RefSeq" id="XP_036371044.1">
    <property type="nucleotide sequence ID" value="XM_036515151.1"/>
</dbReference>
<evidence type="ECO:0000256" key="3">
    <source>
        <dbReference type="ARBA" id="ARBA00022737"/>
    </source>
</evidence>
<evidence type="ECO:0000256" key="1">
    <source>
        <dbReference type="ARBA" id="ARBA00004123"/>
    </source>
</evidence>
<keyword evidence="2" id="KW-0479">Metal-binding</keyword>
<gene>
    <name evidence="10" type="primary">LOC115226404</name>
</gene>
<feature type="domain" description="C2H2-type" evidence="8">
    <location>
        <begin position="78"/>
        <end position="105"/>
    </location>
</feature>
<dbReference type="KEGG" id="osn:115226404"/>
<dbReference type="PANTHER" id="PTHR16515">
    <property type="entry name" value="PR DOMAIN ZINC FINGER PROTEIN"/>
    <property type="match status" value="1"/>
</dbReference>